<accession>A0ABR7XCS8</accession>
<dbReference type="InterPro" id="IPR007709">
    <property type="entry name" value="N-FG_amidohydro"/>
</dbReference>
<dbReference type="EMBL" id="JACXAJ010000001">
    <property type="protein sequence ID" value="MBD1396102.1"/>
    <property type="molecule type" value="Genomic_DNA"/>
</dbReference>
<dbReference type="RefSeq" id="WP_191182236.1">
    <property type="nucleotide sequence ID" value="NZ_JACXAJ010000001.1"/>
</dbReference>
<protein>
    <submittedName>
        <fullName evidence="1">N-formylglutamate amidohydrolase</fullName>
    </submittedName>
</protein>
<name>A0ABR7XCS8_9BACT</name>
<evidence type="ECO:0000313" key="2">
    <source>
        <dbReference type="Proteomes" id="UP000625551"/>
    </source>
</evidence>
<proteinExistence type="predicted"/>
<dbReference type="Proteomes" id="UP000625551">
    <property type="component" value="Unassembled WGS sequence"/>
</dbReference>
<comment type="caution">
    <text evidence="1">The sequence shown here is derived from an EMBL/GenBank/DDBJ whole genome shotgun (WGS) entry which is preliminary data.</text>
</comment>
<sequence>MLRLLLTCEHGGNKVPVSYEALFKGQEDTLQTHRGYDIGALELFDKMKSVADVHFHSETTRLLVELNRSVGHPKLLSEFSCVLPEKDRERLLQVHYFPYREKVEHMIQDFVSAGRRVLHIAVHSFTPVLDGEERKADIGLLYDPKRKHEQALCRQWKKKLQQNDKDLVIRFNYPYLGIADGLPSYLRRKFTGDQYIGIELEVNQRFPIQESDKWASLQRLLTNTVEELLQENR</sequence>
<keyword evidence="2" id="KW-1185">Reference proteome</keyword>
<dbReference type="SUPFAM" id="SSF53187">
    <property type="entry name" value="Zn-dependent exopeptidases"/>
    <property type="match status" value="1"/>
</dbReference>
<dbReference type="Pfam" id="PF05013">
    <property type="entry name" value="FGase"/>
    <property type="match status" value="1"/>
</dbReference>
<evidence type="ECO:0000313" key="1">
    <source>
        <dbReference type="EMBL" id="MBD1396102.1"/>
    </source>
</evidence>
<organism evidence="1 2">
    <name type="scientific">Pontibacter aquaedesilientis</name>
    <dbReference type="NCBI Taxonomy" id="2766980"/>
    <lineage>
        <taxon>Bacteria</taxon>
        <taxon>Pseudomonadati</taxon>
        <taxon>Bacteroidota</taxon>
        <taxon>Cytophagia</taxon>
        <taxon>Cytophagales</taxon>
        <taxon>Hymenobacteraceae</taxon>
        <taxon>Pontibacter</taxon>
    </lineage>
</organism>
<gene>
    <name evidence="1" type="ORF">H9Q13_02900</name>
</gene>
<reference evidence="1 2" key="1">
    <citation type="submission" date="2020-09" db="EMBL/GenBank/DDBJ databases">
        <title>Genome sequencing and assembly of Pontibacter sp.</title>
        <authorList>
            <person name="Chhetri G."/>
        </authorList>
    </citation>
    <scope>NUCLEOTIDE SEQUENCE [LARGE SCALE GENOMIC DNA]</scope>
    <source>
        <strain evidence="1 2">JH31</strain>
    </source>
</reference>
<dbReference type="Gene3D" id="3.40.630.40">
    <property type="entry name" value="Zn-dependent exopeptidases"/>
    <property type="match status" value="1"/>
</dbReference>